<keyword evidence="1" id="KW-1133">Transmembrane helix</keyword>
<reference evidence="2" key="1">
    <citation type="journal article" date="2014" name="Front. Microbiol.">
        <title>High frequency of phylogenetically diverse reductive dehalogenase-homologous genes in deep subseafloor sedimentary metagenomes.</title>
        <authorList>
            <person name="Kawai M."/>
            <person name="Futagami T."/>
            <person name="Toyoda A."/>
            <person name="Takaki Y."/>
            <person name="Nishi S."/>
            <person name="Hori S."/>
            <person name="Arai W."/>
            <person name="Tsubouchi T."/>
            <person name="Morono Y."/>
            <person name="Uchiyama I."/>
            <person name="Ito T."/>
            <person name="Fujiyama A."/>
            <person name="Inagaki F."/>
            <person name="Takami H."/>
        </authorList>
    </citation>
    <scope>NUCLEOTIDE SEQUENCE</scope>
    <source>
        <strain evidence="2">Expedition CK06-06</strain>
    </source>
</reference>
<protein>
    <submittedName>
        <fullName evidence="2">Uncharacterized protein</fullName>
    </submittedName>
</protein>
<feature type="non-terminal residue" evidence="2">
    <location>
        <position position="1"/>
    </location>
</feature>
<gene>
    <name evidence="2" type="ORF">S01H4_06343</name>
</gene>
<sequence>VTSSFAGNILAGEKIKCYVGSASHSTATTVGTTMTISPVFTAGDQPKYTRTNAAGHESVASATDGTILRLYTATAANVAVIVFIFCIDCFCAVT</sequence>
<name>X0ZW85_9ZZZZ</name>
<proteinExistence type="predicted"/>
<comment type="caution">
    <text evidence="2">The sequence shown here is derived from an EMBL/GenBank/DDBJ whole genome shotgun (WGS) entry which is preliminary data.</text>
</comment>
<dbReference type="AlphaFoldDB" id="X0ZW85"/>
<feature type="transmembrane region" description="Helical" evidence="1">
    <location>
        <begin position="70"/>
        <end position="93"/>
    </location>
</feature>
<keyword evidence="1" id="KW-0472">Membrane</keyword>
<evidence type="ECO:0000313" key="2">
    <source>
        <dbReference type="EMBL" id="GAG74065.1"/>
    </source>
</evidence>
<accession>X0ZW85</accession>
<evidence type="ECO:0000256" key="1">
    <source>
        <dbReference type="SAM" id="Phobius"/>
    </source>
</evidence>
<keyword evidence="1" id="KW-0812">Transmembrane</keyword>
<dbReference type="EMBL" id="BART01001942">
    <property type="protein sequence ID" value="GAG74065.1"/>
    <property type="molecule type" value="Genomic_DNA"/>
</dbReference>
<organism evidence="2">
    <name type="scientific">marine sediment metagenome</name>
    <dbReference type="NCBI Taxonomy" id="412755"/>
    <lineage>
        <taxon>unclassified sequences</taxon>
        <taxon>metagenomes</taxon>
        <taxon>ecological metagenomes</taxon>
    </lineage>
</organism>